<name>A0A410FSG1_BIPS1</name>
<gene>
    <name evidence="2" type="ORF">BIP78_0092</name>
</gene>
<dbReference type="GO" id="GO:0008757">
    <property type="term" value="F:S-adenosylmethionine-dependent methyltransferase activity"/>
    <property type="evidence" value="ECO:0007669"/>
    <property type="project" value="InterPro"/>
</dbReference>
<evidence type="ECO:0000259" key="1">
    <source>
        <dbReference type="Pfam" id="PF08241"/>
    </source>
</evidence>
<dbReference type="SUPFAM" id="SSF158997">
    <property type="entry name" value="Trm112p-like"/>
    <property type="match status" value="1"/>
</dbReference>
<feature type="domain" description="Methyltransferase type 11" evidence="1">
    <location>
        <begin position="104"/>
        <end position="202"/>
    </location>
</feature>
<evidence type="ECO:0000313" key="2">
    <source>
        <dbReference type="EMBL" id="QAA75860.1"/>
    </source>
</evidence>
<dbReference type="Pfam" id="PF08241">
    <property type="entry name" value="Methyltransf_11"/>
    <property type="match status" value="1"/>
</dbReference>
<dbReference type="PANTHER" id="PTHR42912:SF80">
    <property type="entry name" value="METHYLTRANSFERASE DOMAIN-CONTAINING PROTEIN"/>
    <property type="match status" value="1"/>
</dbReference>
<dbReference type="PANTHER" id="PTHR42912">
    <property type="entry name" value="METHYLTRANSFERASE"/>
    <property type="match status" value="1"/>
</dbReference>
<dbReference type="InterPro" id="IPR050508">
    <property type="entry name" value="Methyltransf_Superfamily"/>
</dbReference>
<dbReference type="SUPFAM" id="SSF53335">
    <property type="entry name" value="S-adenosyl-L-methionine-dependent methyltransferases"/>
    <property type="match status" value="1"/>
</dbReference>
<reference evidence="3" key="1">
    <citation type="submission" date="2018-12" db="EMBL/GenBank/DDBJ databases">
        <title>Complete genome sequence of an uncultured bacterium of the candidate phylum Bipolaricaulota.</title>
        <authorList>
            <person name="Kadnikov V.V."/>
            <person name="Mardanov A.V."/>
            <person name="Beletsky A.V."/>
            <person name="Frank Y.A."/>
            <person name="Karnachuk O.V."/>
            <person name="Ravin N.V."/>
        </authorList>
    </citation>
    <scope>NUCLEOTIDE SEQUENCE [LARGE SCALE GENOMIC DNA]</scope>
</reference>
<dbReference type="Proteomes" id="UP000287233">
    <property type="component" value="Chromosome"/>
</dbReference>
<dbReference type="AlphaFoldDB" id="A0A410FSG1"/>
<proteinExistence type="predicted"/>
<sequence>MSGLQELGSFLRCPYTQSGLRVEGDVLAADGGRTYRVVDGVPWLVDEETISALDRDFQRQYTEADARSYDRLVGLLSLLLGCWEPRERRRIADLLELRPGMRVLEVSVGTGANLPYLARGVGPEGRLVGLDLSAAMLSVARRRTQSLPCPVYLVRGDAMRLPFADEAFDAVLHFGGVNLFGDRALALAELVRVAKPGATLVVGDEGLSEARRAGWLGRRLVKMNSLYRFRPPFHLLPWDRIENVQLHWAWREVFWLLRFWKAGGTTPPDEGEVLRRKLEARSAAVQP</sequence>
<accession>A0A410FSG1</accession>
<organism evidence="2 3">
    <name type="scientific">Bipolaricaulis sibiricus</name>
    <dbReference type="NCBI Taxonomy" id="2501609"/>
    <lineage>
        <taxon>Bacteria</taxon>
        <taxon>Candidatus Bipolaricaulota</taxon>
        <taxon>Candidatus Bipolaricaulia</taxon>
        <taxon>Candidatus Bipolaricaulales</taxon>
        <taxon>Candidatus Bipolaricaulaceae</taxon>
        <taxon>Candidatus Bipolaricaulis</taxon>
    </lineage>
</organism>
<dbReference type="CDD" id="cd02440">
    <property type="entry name" value="AdoMet_MTases"/>
    <property type="match status" value="1"/>
</dbReference>
<protein>
    <recommendedName>
        <fullName evidence="1">Methyltransferase type 11 domain-containing protein</fullName>
    </recommendedName>
</protein>
<dbReference type="EMBL" id="CP034928">
    <property type="protein sequence ID" value="QAA75860.1"/>
    <property type="molecule type" value="Genomic_DNA"/>
</dbReference>
<evidence type="ECO:0000313" key="3">
    <source>
        <dbReference type="Proteomes" id="UP000287233"/>
    </source>
</evidence>
<dbReference type="InterPro" id="IPR029063">
    <property type="entry name" value="SAM-dependent_MTases_sf"/>
</dbReference>
<dbReference type="Gene3D" id="3.40.50.150">
    <property type="entry name" value="Vaccinia Virus protein VP39"/>
    <property type="match status" value="1"/>
</dbReference>
<dbReference type="InterPro" id="IPR013216">
    <property type="entry name" value="Methyltransf_11"/>
</dbReference>
<dbReference type="KEGG" id="bih:BIP78_0092"/>